<dbReference type="PROSITE" id="PS51755">
    <property type="entry name" value="OMPR_PHOB"/>
    <property type="match status" value="1"/>
</dbReference>
<keyword evidence="1 6" id="KW-0597">Phosphoprotein</keyword>
<keyword evidence="4 7" id="KW-0238">DNA-binding</keyword>
<evidence type="ECO:0000259" key="8">
    <source>
        <dbReference type="PROSITE" id="PS50110"/>
    </source>
</evidence>
<organism evidence="10 11">
    <name type="scientific">Phototrophicus methaneseepsis</name>
    <dbReference type="NCBI Taxonomy" id="2710758"/>
    <lineage>
        <taxon>Bacteria</taxon>
        <taxon>Bacillati</taxon>
        <taxon>Chloroflexota</taxon>
        <taxon>Candidatus Thermofontia</taxon>
        <taxon>Phototrophicales</taxon>
        <taxon>Phototrophicaceae</taxon>
        <taxon>Phototrophicus</taxon>
    </lineage>
</organism>
<dbReference type="GO" id="GO:0006355">
    <property type="term" value="P:regulation of DNA-templated transcription"/>
    <property type="evidence" value="ECO:0007669"/>
    <property type="project" value="InterPro"/>
</dbReference>
<evidence type="ECO:0000256" key="4">
    <source>
        <dbReference type="ARBA" id="ARBA00023125"/>
    </source>
</evidence>
<dbReference type="SMART" id="SM00448">
    <property type="entry name" value="REC"/>
    <property type="match status" value="1"/>
</dbReference>
<evidence type="ECO:0000313" key="10">
    <source>
        <dbReference type="EMBL" id="QPC81199.1"/>
    </source>
</evidence>
<dbReference type="InterPro" id="IPR039420">
    <property type="entry name" value="WalR-like"/>
</dbReference>
<accession>A0A7S8E6H8</accession>
<dbReference type="GO" id="GO:0032993">
    <property type="term" value="C:protein-DNA complex"/>
    <property type="evidence" value="ECO:0007669"/>
    <property type="project" value="TreeGrafter"/>
</dbReference>
<evidence type="ECO:0000256" key="6">
    <source>
        <dbReference type="PROSITE-ProRule" id="PRU00169"/>
    </source>
</evidence>
<dbReference type="KEGG" id="pmet:G4Y79_15970"/>
<feature type="domain" description="Response regulatory" evidence="8">
    <location>
        <begin position="2"/>
        <end position="117"/>
    </location>
</feature>
<feature type="domain" description="OmpR/PhoB-type" evidence="9">
    <location>
        <begin position="128"/>
        <end position="227"/>
    </location>
</feature>
<dbReference type="PROSITE" id="PS50110">
    <property type="entry name" value="RESPONSE_REGULATORY"/>
    <property type="match status" value="1"/>
</dbReference>
<dbReference type="InterPro" id="IPR001789">
    <property type="entry name" value="Sig_transdc_resp-reg_receiver"/>
</dbReference>
<evidence type="ECO:0000256" key="5">
    <source>
        <dbReference type="ARBA" id="ARBA00023163"/>
    </source>
</evidence>
<dbReference type="Gene3D" id="1.10.10.10">
    <property type="entry name" value="Winged helix-like DNA-binding domain superfamily/Winged helix DNA-binding domain"/>
    <property type="match status" value="1"/>
</dbReference>
<dbReference type="FunFam" id="3.40.50.2300:FF:000001">
    <property type="entry name" value="DNA-binding response regulator PhoB"/>
    <property type="match status" value="1"/>
</dbReference>
<gene>
    <name evidence="10" type="ORF">G4Y79_15970</name>
</gene>
<dbReference type="InterPro" id="IPR036388">
    <property type="entry name" value="WH-like_DNA-bd_sf"/>
</dbReference>
<dbReference type="GO" id="GO:0000156">
    <property type="term" value="F:phosphorelay response regulator activity"/>
    <property type="evidence" value="ECO:0007669"/>
    <property type="project" value="TreeGrafter"/>
</dbReference>
<dbReference type="Gene3D" id="6.10.250.690">
    <property type="match status" value="1"/>
</dbReference>
<dbReference type="InterPro" id="IPR001867">
    <property type="entry name" value="OmpR/PhoB-type_DNA-bd"/>
</dbReference>
<evidence type="ECO:0000256" key="3">
    <source>
        <dbReference type="ARBA" id="ARBA00023015"/>
    </source>
</evidence>
<name>A0A7S8E6H8_9CHLR</name>
<dbReference type="GO" id="GO:0000976">
    <property type="term" value="F:transcription cis-regulatory region binding"/>
    <property type="evidence" value="ECO:0007669"/>
    <property type="project" value="TreeGrafter"/>
</dbReference>
<dbReference type="Proteomes" id="UP000594468">
    <property type="component" value="Chromosome"/>
</dbReference>
<dbReference type="PANTHER" id="PTHR48111">
    <property type="entry name" value="REGULATOR OF RPOS"/>
    <property type="match status" value="1"/>
</dbReference>
<sequence length="233" mass="26907">MKALIVDDEQDIREALGRKLRRENFEVVACSNGLEGLRTFHAERPDIVILDIVMPGEMNGLTVAKRIREIADTPIMMLSSQAITEQDIIDGLNSGADEYLIKPVRLNEFIARVQALLRRSQVAVSQAEQAYDDGYLNVDLHRRHVYVQGRKVHLTPTEFKLLAVLMENSGRVVNQRDLLEQVWGREYIDDVYYPRVYVSQLRRKIEADPANPVYILTEHRVGYRFEKHKPHVD</sequence>
<dbReference type="CDD" id="cd17574">
    <property type="entry name" value="REC_OmpR"/>
    <property type="match status" value="1"/>
</dbReference>
<dbReference type="EMBL" id="CP062983">
    <property type="protein sequence ID" value="QPC81199.1"/>
    <property type="molecule type" value="Genomic_DNA"/>
</dbReference>
<feature type="DNA-binding region" description="OmpR/PhoB-type" evidence="7">
    <location>
        <begin position="128"/>
        <end position="227"/>
    </location>
</feature>
<dbReference type="CDD" id="cd00383">
    <property type="entry name" value="trans_reg_C"/>
    <property type="match status" value="1"/>
</dbReference>
<keyword evidence="2" id="KW-0902">Two-component regulatory system</keyword>
<protein>
    <submittedName>
        <fullName evidence="10">Response regulator transcription factor</fullName>
    </submittedName>
</protein>
<dbReference type="SMART" id="SM00862">
    <property type="entry name" value="Trans_reg_C"/>
    <property type="match status" value="1"/>
</dbReference>
<proteinExistence type="predicted"/>
<evidence type="ECO:0000313" key="11">
    <source>
        <dbReference type="Proteomes" id="UP000594468"/>
    </source>
</evidence>
<dbReference type="RefSeq" id="WP_195169272.1">
    <property type="nucleotide sequence ID" value="NZ_CP062983.1"/>
</dbReference>
<dbReference type="SUPFAM" id="SSF52172">
    <property type="entry name" value="CheY-like"/>
    <property type="match status" value="1"/>
</dbReference>
<evidence type="ECO:0000256" key="7">
    <source>
        <dbReference type="PROSITE-ProRule" id="PRU01091"/>
    </source>
</evidence>
<dbReference type="PANTHER" id="PTHR48111:SF50">
    <property type="entry name" value="KDP OPERON TRANSCRIPTIONAL REGULATORY PROTEIN KDPE"/>
    <property type="match status" value="1"/>
</dbReference>
<evidence type="ECO:0000259" key="9">
    <source>
        <dbReference type="PROSITE" id="PS51755"/>
    </source>
</evidence>
<dbReference type="AlphaFoldDB" id="A0A7S8E6H8"/>
<dbReference type="GO" id="GO:0005829">
    <property type="term" value="C:cytosol"/>
    <property type="evidence" value="ECO:0007669"/>
    <property type="project" value="TreeGrafter"/>
</dbReference>
<keyword evidence="11" id="KW-1185">Reference proteome</keyword>
<dbReference type="Pfam" id="PF00072">
    <property type="entry name" value="Response_reg"/>
    <property type="match status" value="1"/>
</dbReference>
<dbReference type="Pfam" id="PF00486">
    <property type="entry name" value="Trans_reg_C"/>
    <property type="match status" value="1"/>
</dbReference>
<feature type="modified residue" description="4-aspartylphosphate" evidence="6">
    <location>
        <position position="51"/>
    </location>
</feature>
<keyword evidence="3" id="KW-0805">Transcription regulation</keyword>
<keyword evidence="5" id="KW-0804">Transcription</keyword>
<dbReference type="InterPro" id="IPR011006">
    <property type="entry name" value="CheY-like_superfamily"/>
</dbReference>
<evidence type="ECO:0000256" key="2">
    <source>
        <dbReference type="ARBA" id="ARBA00023012"/>
    </source>
</evidence>
<evidence type="ECO:0000256" key="1">
    <source>
        <dbReference type="ARBA" id="ARBA00022553"/>
    </source>
</evidence>
<reference evidence="10 11" key="1">
    <citation type="submission" date="2020-02" db="EMBL/GenBank/DDBJ databases">
        <authorList>
            <person name="Zheng R.K."/>
            <person name="Sun C.M."/>
        </authorList>
    </citation>
    <scope>NUCLEOTIDE SEQUENCE [LARGE SCALE GENOMIC DNA]</scope>
    <source>
        <strain evidence="11">rifampicinis</strain>
    </source>
</reference>
<dbReference type="Gene3D" id="3.40.50.2300">
    <property type="match status" value="1"/>
</dbReference>